<keyword evidence="3" id="KW-1185">Reference proteome</keyword>
<dbReference type="Pfam" id="PF10282">
    <property type="entry name" value="Lactonase"/>
    <property type="match status" value="1"/>
</dbReference>
<name>A0ABR6B9P2_9PSEU</name>
<comment type="caution">
    <text evidence="2">The sequence shown here is derived from an EMBL/GenBank/DDBJ whole genome shotgun (WGS) entry which is preliminary data.</text>
</comment>
<dbReference type="EC" id="3.1.1.31" evidence="2"/>
<dbReference type="InterPro" id="IPR015943">
    <property type="entry name" value="WD40/YVTN_repeat-like_dom_sf"/>
</dbReference>
<dbReference type="InterPro" id="IPR011048">
    <property type="entry name" value="Haem_d1_sf"/>
</dbReference>
<accession>A0ABR6B9P2</accession>
<dbReference type="PANTHER" id="PTHR30344">
    <property type="entry name" value="6-PHOSPHOGLUCONOLACTONASE-RELATED"/>
    <property type="match status" value="1"/>
</dbReference>
<dbReference type="RefSeq" id="WP_182836265.1">
    <property type="nucleotide sequence ID" value="NZ_BAAABQ010000041.1"/>
</dbReference>
<dbReference type="PANTHER" id="PTHR30344:SF1">
    <property type="entry name" value="6-PHOSPHOGLUCONOLACTONASE"/>
    <property type="match status" value="1"/>
</dbReference>
<keyword evidence="2" id="KW-0378">Hydrolase</keyword>
<evidence type="ECO:0000256" key="1">
    <source>
        <dbReference type="ARBA" id="ARBA00005564"/>
    </source>
</evidence>
<dbReference type="EMBL" id="JACJID010000001">
    <property type="protein sequence ID" value="MBA8923535.1"/>
    <property type="molecule type" value="Genomic_DNA"/>
</dbReference>
<organism evidence="2 3">
    <name type="scientific">Kutzneria viridogrisea</name>
    <dbReference type="NCBI Taxonomy" id="47990"/>
    <lineage>
        <taxon>Bacteria</taxon>
        <taxon>Bacillati</taxon>
        <taxon>Actinomycetota</taxon>
        <taxon>Actinomycetes</taxon>
        <taxon>Pseudonocardiales</taxon>
        <taxon>Pseudonocardiaceae</taxon>
        <taxon>Kutzneria</taxon>
    </lineage>
</organism>
<reference evidence="2 3" key="1">
    <citation type="submission" date="2020-08" db="EMBL/GenBank/DDBJ databases">
        <title>Genomic Encyclopedia of Archaeal and Bacterial Type Strains, Phase II (KMG-II): from individual species to whole genera.</title>
        <authorList>
            <person name="Goeker M."/>
        </authorList>
    </citation>
    <scope>NUCLEOTIDE SEQUENCE [LARGE SCALE GENOMIC DNA]</scope>
    <source>
        <strain evidence="2 3">DSM 43850</strain>
    </source>
</reference>
<evidence type="ECO:0000313" key="2">
    <source>
        <dbReference type="EMBL" id="MBA8923535.1"/>
    </source>
</evidence>
<protein>
    <submittedName>
        <fullName evidence="2">6-phosphogluconolactonase</fullName>
        <ecNumber evidence="2">3.1.1.31</ecNumber>
    </submittedName>
</protein>
<gene>
    <name evidence="2" type="ORF">BC739_000732</name>
</gene>
<evidence type="ECO:0000313" key="3">
    <source>
        <dbReference type="Proteomes" id="UP000517916"/>
    </source>
</evidence>
<proteinExistence type="inferred from homology"/>
<dbReference type="InterPro" id="IPR050282">
    <property type="entry name" value="Cycloisomerase_2"/>
</dbReference>
<comment type="similarity">
    <text evidence="1">Belongs to the cycloisomerase 2 family.</text>
</comment>
<dbReference type="Gene3D" id="2.130.10.10">
    <property type="entry name" value="YVTN repeat-like/Quinoprotein amine dehydrogenase"/>
    <property type="match status" value="1"/>
</dbReference>
<dbReference type="SUPFAM" id="SSF51004">
    <property type="entry name" value="C-terminal (heme d1) domain of cytochrome cd1-nitrite reductase"/>
    <property type="match status" value="1"/>
</dbReference>
<dbReference type="Proteomes" id="UP000517916">
    <property type="component" value="Unassembled WGS sequence"/>
</dbReference>
<dbReference type="InterPro" id="IPR019405">
    <property type="entry name" value="Lactonase_7-beta_prop"/>
</dbReference>
<sequence length="374" mass="38361">MAAGPEIARTRFGRRPFLGMVGLAVSARPAGGVAAYIGNFTKAIGLARLGDTGTLTATGTVNGLDNPAFLTLAARGTTLYAVNDTDSGRVTALAVGAGGGLTVLGGQPTGGAMPTHLTIHPSGRFLLVANYGAGSTAVFPINSDGTLGARTDLVQYTGSGPDPTRQDGPHAHMVAFDPAGRYLYVPDLGTDQVHVHALDLGTGRLRSIGDTALPSGAGPRHLAFHPTAPAVYVADELDSTVAVCAQDPTSGLLTPGQVLPAAPPGGARNYPAEILVSQDGRFVYVSNRGHNSVAVFAIEADGRRLRAVGTTPCGGNWPRHITIDRSGRFLFASNQYSNSVTAFSVDQATGRLSPIGRPLSTPSPVCLLLGQPVP</sequence>
<dbReference type="GO" id="GO:0017057">
    <property type="term" value="F:6-phosphogluconolactonase activity"/>
    <property type="evidence" value="ECO:0007669"/>
    <property type="project" value="UniProtKB-EC"/>
</dbReference>